<feature type="region of interest" description="Disordered" evidence="1">
    <location>
        <begin position="228"/>
        <end position="248"/>
    </location>
</feature>
<dbReference type="AlphaFoldDB" id="A0A550D047"/>
<dbReference type="Proteomes" id="UP000320762">
    <property type="component" value="Unassembled WGS sequence"/>
</dbReference>
<feature type="compositionally biased region" description="Low complexity" evidence="1">
    <location>
        <begin position="232"/>
        <end position="248"/>
    </location>
</feature>
<organism evidence="2 3">
    <name type="scientific">Schizophyllum amplum</name>
    <dbReference type="NCBI Taxonomy" id="97359"/>
    <lineage>
        <taxon>Eukaryota</taxon>
        <taxon>Fungi</taxon>
        <taxon>Dikarya</taxon>
        <taxon>Basidiomycota</taxon>
        <taxon>Agaricomycotina</taxon>
        <taxon>Agaricomycetes</taxon>
        <taxon>Agaricomycetidae</taxon>
        <taxon>Agaricales</taxon>
        <taxon>Schizophyllaceae</taxon>
        <taxon>Schizophyllum</taxon>
    </lineage>
</organism>
<feature type="region of interest" description="Disordered" evidence="1">
    <location>
        <begin position="1"/>
        <end position="37"/>
    </location>
</feature>
<reference evidence="2 3" key="1">
    <citation type="journal article" date="2019" name="New Phytol.">
        <title>Comparative genomics reveals unique wood-decay strategies and fruiting body development in the Schizophyllaceae.</title>
        <authorList>
            <person name="Almasi E."/>
            <person name="Sahu N."/>
            <person name="Krizsan K."/>
            <person name="Balint B."/>
            <person name="Kovacs G.M."/>
            <person name="Kiss B."/>
            <person name="Cseklye J."/>
            <person name="Drula E."/>
            <person name="Henrissat B."/>
            <person name="Nagy I."/>
            <person name="Chovatia M."/>
            <person name="Adam C."/>
            <person name="LaButti K."/>
            <person name="Lipzen A."/>
            <person name="Riley R."/>
            <person name="Grigoriev I.V."/>
            <person name="Nagy L.G."/>
        </authorList>
    </citation>
    <scope>NUCLEOTIDE SEQUENCE [LARGE SCALE GENOMIC DNA]</scope>
    <source>
        <strain evidence="2 3">NL-1724</strain>
    </source>
</reference>
<protein>
    <submittedName>
        <fullName evidence="2">Uncharacterized protein</fullName>
    </submittedName>
</protein>
<evidence type="ECO:0000313" key="3">
    <source>
        <dbReference type="Proteomes" id="UP000320762"/>
    </source>
</evidence>
<keyword evidence="3" id="KW-1185">Reference proteome</keyword>
<dbReference type="EMBL" id="VDMD01000001">
    <property type="protein sequence ID" value="TRM70397.1"/>
    <property type="molecule type" value="Genomic_DNA"/>
</dbReference>
<gene>
    <name evidence="2" type="ORF">BD626DRAFT_28239</name>
</gene>
<evidence type="ECO:0000313" key="2">
    <source>
        <dbReference type="EMBL" id="TRM70397.1"/>
    </source>
</evidence>
<evidence type="ECO:0000256" key="1">
    <source>
        <dbReference type="SAM" id="MobiDB-lite"/>
    </source>
</evidence>
<comment type="caution">
    <text evidence="2">The sequence shown here is derived from an EMBL/GenBank/DDBJ whole genome shotgun (WGS) entry which is preliminary data.</text>
</comment>
<accession>A0A550D047</accession>
<name>A0A550D047_9AGAR</name>
<proteinExistence type="predicted"/>
<feature type="compositionally biased region" description="Basic residues" evidence="1">
    <location>
        <begin position="1"/>
        <end position="20"/>
    </location>
</feature>
<sequence length="325" mass="35225">MPRRAVRVRHHARRGHRRPARACSNTVRTRGRAASRSTGAIARSASCATSCTLGWASRAHADKYRGRAQRSRSGSAAAAAQYAAQNVQHKTGINISMLGGESARPRSPNPCRRDGICEWTRTRTGAAWYGPWLGRFVKQSAETCAPIVRRHCNTSTLFLTRGRPRAIRPPDVYVTHVVRYIAPAALPLAANGSSAISATPSNPISRAATTTSLTSLLDWAEPASPSPMSWMTPFRTSSTTPSSTSSMTPSIVASSAETAVSPRRCVRRAAGAVFRSTHRKAITEEEDTRIAPPVTRRRKTVDDVDERSEARQISATGIGHARHLL</sequence>